<evidence type="ECO:0000256" key="10">
    <source>
        <dbReference type="SAM" id="MobiDB-lite"/>
    </source>
</evidence>
<evidence type="ECO:0000256" key="2">
    <source>
        <dbReference type="ARBA" id="ARBA00022679"/>
    </source>
</evidence>
<keyword evidence="1" id="KW-0723">Serine/threonine-protein kinase</keyword>
<evidence type="ECO:0000256" key="1">
    <source>
        <dbReference type="ARBA" id="ARBA00022527"/>
    </source>
</evidence>
<dbReference type="GO" id="GO:0005524">
    <property type="term" value="F:ATP binding"/>
    <property type="evidence" value="ECO:0007669"/>
    <property type="project" value="UniProtKB-UniRule"/>
</dbReference>
<feature type="compositionally biased region" description="Basic and acidic residues" evidence="10">
    <location>
        <begin position="416"/>
        <end position="426"/>
    </location>
</feature>
<feature type="region of interest" description="Disordered" evidence="10">
    <location>
        <begin position="457"/>
        <end position="491"/>
    </location>
</feature>
<feature type="cross-link" description="Glycyl lysine isopeptide (Lys-Gly) (interchain with G-Cter in SUMO2)" evidence="8">
    <location>
        <position position="214"/>
    </location>
</feature>
<protein>
    <recommendedName>
        <fullName evidence="11">Protein kinase domain-containing protein</fullName>
    </recommendedName>
</protein>
<dbReference type="SMART" id="SM00220">
    <property type="entry name" value="S_TKc"/>
    <property type="match status" value="1"/>
</dbReference>
<feature type="binding site" evidence="7 9">
    <location>
        <position position="114"/>
    </location>
    <ligand>
        <name>ATP</name>
        <dbReference type="ChEBI" id="CHEBI:30616"/>
    </ligand>
</feature>
<dbReference type="PROSITE" id="PS00108">
    <property type="entry name" value="PROTEIN_KINASE_ST"/>
    <property type="match status" value="1"/>
</dbReference>
<dbReference type="OMA" id="HRHICHL"/>
<reference evidence="12 13" key="1">
    <citation type="submission" date="2016-10" db="EMBL/GenBank/DDBJ databases">
        <title>Genome sequence of the basidiomycete white-rot fungus Trametes pubescens.</title>
        <authorList>
            <person name="Makela M.R."/>
            <person name="Granchi Z."/>
            <person name="Peng M."/>
            <person name="De Vries R.P."/>
            <person name="Grigoriev I."/>
            <person name="Riley R."/>
            <person name="Hilden K."/>
        </authorList>
    </citation>
    <scope>NUCLEOTIDE SEQUENCE [LARGE SCALE GENOMIC DNA]</scope>
    <source>
        <strain evidence="12 13">FBCC735</strain>
    </source>
</reference>
<dbReference type="Gene3D" id="1.10.510.10">
    <property type="entry name" value="Transferase(Phosphotransferase) domain 1"/>
    <property type="match status" value="1"/>
</dbReference>
<dbReference type="PROSITE" id="PS50011">
    <property type="entry name" value="PROTEIN_KINASE_DOM"/>
    <property type="match status" value="1"/>
</dbReference>
<gene>
    <name evidence="12" type="ORF">TRAPUB_3926</name>
</gene>
<proteinExistence type="predicted"/>
<evidence type="ECO:0000256" key="6">
    <source>
        <dbReference type="PIRSR" id="PIRSR630616-1"/>
    </source>
</evidence>
<evidence type="ECO:0000256" key="4">
    <source>
        <dbReference type="ARBA" id="ARBA00022777"/>
    </source>
</evidence>
<dbReference type="PROSITE" id="PS00107">
    <property type="entry name" value="PROTEIN_KINASE_ATP"/>
    <property type="match status" value="1"/>
</dbReference>
<dbReference type="InterPro" id="IPR008271">
    <property type="entry name" value="Ser/Thr_kinase_AS"/>
</dbReference>
<evidence type="ECO:0000256" key="8">
    <source>
        <dbReference type="PIRSR" id="PIRSR630616-3"/>
    </source>
</evidence>
<keyword evidence="13" id="KW-1185">Reference proteome</keyword>
<feature type="binding site" evidence="7">
    <location>
        <begin position="216"/>
        <end position="217"/>
    </location>
    <ligand>
        <name>ATP</name>
        <dbReference type="ChEBI" id="CHEBI:30616"/>
    </ligand>
</feature>
<dbReference type="InterPro" id="IPR000719">
    <property type="entry name" value="Prot_kinase_dom"/>
</dbReference>
<evidence type="ECO:0000256" key="9">
    <source>
        <dbReference type="PROSITE-ProRule" id="PRU10141"/>
    </source>
</evidence>
<dbReference type="InterPro" id="IPR011009">
    <property type="entry name" value="Kinase-like_dom_sf"/>
</dbReference>
<dbReference type="STRING" id="154538.A0A1M2VCE0"/>
<evidence type="ECO:0000256" key="7">
    <source>
        <dbReference type="PIRSR" id="PIRSR630616-2"/>
    </source>
</evidence>
<keyword evidence="5 7" id="KW-0067">ATP-binding</keyword>
<organism evidence="12 13">
    <name type="scientific">Trametes pubescens</name>
    <name type="common">White-rot fungus</name>
    <dbReference type="NCBI Taxonomy" id="154538"/>
    <lineage>
        <taxon>Eukaryota</taxon>
        <taxon>Fungi</taxon>
        <taxon>Dikarya</taxon>
        <taxon>Basidiomycota</taxon>
        <taxon>Agaricomycotina</taxon>
        <taxon>Agaricomycetes</taxon>
        <taxon>Polyporales</taxon>
        <taxon>Polyporaceae</taxon>
        <taxon>Trametes</taxon>
    </lineage>
</organism>
<dbReference type="AlphaFoldDB" id="A0A1M2VCE0"/>
<feature type="region of interest" description="Disordered" evidence="10">
    <location>
        <begin position="407"/>
        <end position="436"/>
    </location>
</feature>
<dbReference type="PANTHER" id="PTHR24350">
    <property type="entry name" value="SERINE/THREONINE-PROTEIN KINASE IAL-RELATED"/>
    <property type="match status" value="1"/>
</dbReference>
<keyword evidence="4" id="KW-0418">Kinase</keyword>
<feature type="region of interest" description="Disordered" evidence="10">
    <location>
        <begin position="1"/>
        <end position="27"/>
    </location>
</feature>
<feature type="active site" description="Proton acceptor" evidence="6">
    <location>
        <position position="212"/>
    </location>
</feature>
<dbReference type="GO" id="GO:0004674">
    <property type="term" value="F:protein serine/threonine kinase activity"/>
    <property type="evidence" value="ECO:0007669"/>
    <property type="project" value="UniProtKB-KW"/>
</dbReference>
<dbReference type="InterPro" id="IPR030616">
    <property type="entry name" value="Aur-like"/>
</dbReference>
<evidence type="ECO:0000256" key="5">
    <source>
        <dbReference type="ARBA" id="ARBA00022840"/>
    </source>
</evidence>
<dbReference type="SUPFAM" id="SSF56112">
    <property type="entry name" value="Protein kinase-like (PK-like)"/>
    <property type="match status" value="1"/>
</dbReference>
<dbReference type="Pfam" id="PF00069">
    <property type="entry name" value="Pkinase"/>
    <property type="match status" value="1"/>
</dbReference>
<evidence type="ECO:0000256" key="3">
    <source>
        <dbReference type="ARBA" id="ARBA00022741"/>
    </source>
</evidence>
<name>A0A1M2VCE0_TRAPU</name>
<accession>A0A1M2VCE0</accession>
<dbReference type="Proteomes" id="UP000184267">
    <property type="component" value="Unassembled WGS sequence"/>
</dbReference>
<evidence type="ECO:0000313" key="12">
    <source>
        <dbReference type="EMBL" id="OJT05262.1"/>
    </source>
</evidence>
<evidence type="ECO:0000259" key="11">
    <source>
        <dbReference type="PROSITE" id="PS50011"/>
    </source>
</evidence>
<dbReference type="InterPro" id="IPR017441">
    <property type="entry name" value="Protein_kinase_ATP_BS"/>
</dbReference>
<feature type="region of interest" description="Disordered" evidence="10">
    <location>
        <begin position="519"/>
        <end position="558"/>
    </location>
</feature>
<feature type="domain" description="Protein kinase" evidence="11">
    <location>
        <begin position="85"/>
        <end position="371"/>
    </location>
</feature>
<dbReference type="EMBL" id="MNAD01001474">
    <property type="protein sequence ID" value="OJT05262.1"/>
    <property type="molecule type" value="Genomic_DNA"/>
</dbReference>
<keyword evidence="2" id="KW-0808">Transferase</keyword>
<sequence length="558" mass="61408">MSTDTLQLELPVRSRPPTPAPSSGGDVSAQDTLVYIQATQPIDVPEYVPNPNIWGYLKPDGTQAYTFHLVAPGEVPTRAMYKKYDVRGGELGRGAFGAVIKALHMEEGKYYAIKMIQHDKVEPGTDLSDTMLREVAVMQRVGRHRHICHLKEFFAEEDELALVLELVYGGNLKGYMNKIRPRRMSEAQAQYLTYQICDALLYIHTQEVVHRDLKPENVLLTAHDPPVVKVADFGLARAVDGVALSQTKCGTPAYVAPEVCDQSGGGYDVLVDSWSLGVMVFQMLTMRLPFDDDARKGSSRVFDPIEPRPIRWDVLDACGIGSDGTSTLSPRPPIILLTRNFRPGQAFLRGLLAHDPRGRMTMAAARDHAWLSGVRNMWPAEVREDEDVSSAFREFLYVVPLDGEVVESMSGEDSEPPTKDPGDRADVASGNPQPSAPCFVGAIQLSTLTDLGGSWMRSQTQTQTKTRFRSPNDDFDDADTARAAKRPRTAVSGDRATLTMQRETSESAVESGYNSWAVAGDTGAQLDNGGHDDHGDLFGTVRDPVQGVDEGREDIEER</sequence>
<dbReference type="OrthoDB" id="193860at2759"/>
<keyword evidence="3 7" id="KW-0547">Nucleotide-binding</keyword>
<feature type="binding site" evidence="7">
    <location>
        <position position="232"/>
    </location>
    <ligand>
        <name>ATP</name>
        <dbReference type="ChEBI" id="CHEBI:30616"/>
    </ligand>
</feature>
<evidence type="ECO:0000313" key="13">
    <source>
        <dbReference type="Proteomes" id="UP000184267"/>
    </source>
</evidence>
<comment type="caution">
    <text evidence="12">The sequence shown here is derived from an EMBL/GenBank/DDBJ whole genome shotgun (WGS) entry which is preliminary data.</text>
</comment>